<accession>A0A096C545</accession>
<name>A0A096C545_9BACT</name>
<dbReference type="RefSeq" id="WP_036863935.1">
    <property type="nucleotide sequence ID" value="NZ_JRNS01000275.1"/>
</dbReference>
<proteinExistence type="predicted"/>
<dbReference type="AlphaFoldDB" id="A0A096C545"/>
<keyword evidence="1" id="KW-0472">Membrane</keyword>
<gene>
    <name evidence="2" type="ORF">HMPREF0661_05105</name>
</gene>
<reference evidence="2 3" key="1">
    <citation type="submission" date="2014-07" db="EMBL/GenBank/DDBJ databases">
        <authorList>
            <person name="McCorrison J."/>
            <person name="Sanka R."/>
            <person name="Torralba M."/>
            <person name="Gillis M."/>
            <person name="Haft D.H."/>
            <person name="Methe B."/>
            <person name="Sutton G."/>
            <person name="Nelson K.E."/>
        </authorList>
    </citation>
    <scope>NUCLEOTIDE SEQUENCE [LARGE SCALE GENOMIC DNA]</scope>
    <source>
        <strain evidence="2 3">DNF00666</strain>
    </source>
</reference>
<keyword evidence="1" id="KW-0812">Transmembrane</keyword>
<evidence type="ECO:0000313" key="3">
    <source>
        <dbReference type="Proteomes" id="UP000029578"/>
    </source>
</evidence>
<evidence type="ECO:0000313" key="2">
    <source>
        <dbReference type="EMBL" id="KGF50062.1"/>
    </source>
</evidence>
<protein>
    <submittedName>
        <fullName evidence="2">Ubiquitin carboxyl-hydrolase</fullName>
    </submittedName>
</protein>
<dbReference type="Proteomes" id="UP000029578">
    <property type="component" value="Unassembled WGS sequence"/>
</dbReference>
<feature type="transmembrane region" description="Helical" evidence="1">
    <location>
        <begin position="73"/>
        <end position="95"/>
    </location>
</feature>
<keyword evidence="2" id="KW-0378">Hydrolase</keyword>
<comment type="caution">
    <text evidence="2">The sequence shown here is derived from an EMBL/GenBank/DDBJ whole genome shotgun (WGS) entry which is preliminary data.</text>
</comment>
<dbReference type="EMBL" id="JRNS01000275">
    <property type="protein sequence ID" value="KGF50062.1"/>
    <property type="molecule type" value="Genomic_DNA"/>
</dbReference>
<sequence length="96" mass="11434">MLFFQSSRPRRFHHEYMYVDERKELLNDIEQRARRELNGEEGPEGKYREELQRKISGSLKPEVLRHRGNRFTAMWVSLILSAGVIALLTLFLFIVL</sequence>
<dbReference type="GO" id="GO:0016787">
    <property type="term" value="F:hydrolase activity"/>
    <property type="evidence" value="ECO:0007669"/>
    <property type="project" value="UniProtKB-KW"/>
</dbReference>
<organism evidence="2 3">
    <name type="scientific">Prevotella melaninogenica DNF00666</name>
    <dbReference type="NCBI Taxonomy" id="1401073"/>
    <lineage>
        <taxon>Bacteria</taxon>
        <taxon>Pseudomonadati</taxon>
        <taxon>Bacteroidota</taxon>
        <taxon>Bacteroidia</taxon>
        <taxon>Bacteroidales</taxon>
        <taxon>Prevotellaceae</taxon>
        <taxon>Prevotella</taxon>
    </lineage>
</organism>
<keyword evidence="1" id="KW-1133">Transmembrane helix</keyword>
<evidence type="ECO:0000256" key="1">
    <source>
        <dbReference type="SAM" id="Phobius"/>
    </source>
</evidence>